<proteinExistence type="predicted"/>
<gene>
    <name evidence="1" type="ORF">T03_13676</name>
</gene>
<protein>
    <submittedName>
        <fullName evidence="1">Uncharacterized protein</fullName>
    </submittedName>
</protein>
<evidence type="ECO:0000313" key="2">
    <source>
        <dbReference type="Proteomes" id="UP000054653"/>
    </source>
</evidence>
<accession>A0A0V1ANY9</accession>
<organism evidence="1 2">
    <name type="scientific">Trichinella britovi</name>
    <name type="common">Parasitic roundworm</name>
    <dbReference type="NCBI Taxonomy" id="45882"/>
    <lineage>
        <taxon>Eukaryota</taxon>
        <taxon>Metazoa</taxon>
        <taxon>Ecdysozoa</taxon>
        <taxon>Nematoda</taxon>
        <taxon>Enoplea</taxon>
        <taxon>Dorylaimia</taxon>
        <taxon>Trichinellida</taxon>
        <taxon>Trichinellidae</taxon>
        <taxon>Trichinella</taxon>
    </lineage>
</organism>
<reference evidence="1 2" key="1">
    <citation type="submission" date="2015-01" db="EMBL/GenBank/DDBJ databases">
        <title>Evolution of Trichinella species and genotypes.</title>
        <authorList>
            <person name="Korhonen P.K."/>
            <person name="Edoardo P."/>
            <person name="Giuseppe L.R."/>
            <person name="Gasser R.B."/>
        </authorList>
    </citation>
    <scope>NUCLEOTIDE SEQUENCE [LARGE SCALE GENOMIC DNA]</scope>
    <source>
        <strain evidence="1">ISS120</strain>
    </source>
</reference>
<evidence type="ECO:0000313" key="1">
    <source>
        <dbReference type="EMBL" id="KRY26452.1"/>
    </source>
</evidence>
<dbReference type="Proteomes" id="UP000054653">
    <property type="component" value="Unassembled WGS sequence"/>
</dbReference>
<name>A0A0V1ANY9_TRIBR</name>
<dbReference type="AlphaFoldDB" id="A0A0V1ANY9"/>
<comment type="caution">
    <text evidence="1">The sequence shown here is derived from an EMBL/GenBank/DDBJ whole genome shotgun (WGS) entry which is preliminary data.</text>
</comment>
<keyword evidence="2" id="KW-1185">Reference proteome</keyword>
<dbReference type="EMBL" id="JYDI01001808">
    <property type="protein sequence ID" value="KRY26452.1"/>
    <property type="molecule type" value="Genomic_DNA"/>
</dbReference>
<sequence>MLNFYRRFLPSLSTRTSILHDCMRGNDNNFEDKQYVVGLLG</sequence>